<evidence type="ECO:0008006" key="3">
    <source>
        <dbReference type="Google" id="ProtNLM"/>
    </source>
</evidence>
<dbReference type="Proteomes" id="UP001516588">
    <property type="component" value="Unassembled WGS sequence"/>
</dbReference>
<proteinExistence type="predicted"/>
<accession>A0ABR9QVU1</accession>
<keyword evidence="2" id="KW-1185">Reference proteome</keyword>
<evidence type="ECO:0000313" key="1">
    <source>
        <dbReference type="EMBL" id="MBE5034989.1"/>
    </source>
</evidence>
<dbReference type="Gene3D" id="3.40.109.40">
    <property type="match status" value="1"/>
</dbReference>
<dbReference type="InterPro" id="IPR037010">
    <property type="entry name" value="VitB12-dep_Met_synth_activ_sf"/>
</dbReference>
<sequence>MNKNIFNFPPAYLQEMAKKRYIQMTGSDDKWEEIIEICKEYIKPQSEYIIFKREEINVQDNALTVEGQTFHCDIFSNMPEEIIGDIAVYAMTAGEMPAAGDSVLNETLADIVFTAYIDAMRDILRSEFQEEYIVSGSMAPGIDGMPVEEIQIIDKLLDLSAIGISLNDHMTMIPQKSAAGLFMFFREEHPVNTNSCATCMARGKGCDFCVVGKE</sequence>
<organism evidence="1 2">
    <name type="scientific">Gallibacter intestinalis</name>
    <dbReference type="NCBI Taxonomy" id="2779356"/>
    <lineage>
        <taxon>Bacteria</taxon>
        <taxon>Bacillati</taxon>
        <taxon>Bacillota</taxon>
        <taxon>Clostridia</taxon>
        <taxon>Eubacteriales</taxon>
        <taxon>Eubacteriaceae</taxon>
        <taxon>Gallibacter</taxon>
    </lineage>
</organism>
<dbReference type="RefSeq" id="WP_226384659.1">
    <property type="nucleotide sequence ID" value="NZ_JADCKA010000002.1"/>
</dbReference>
<evidence type="ECO:0000313" key="2">
    <source>
        <dbReference type="Proteomes" id="UP001516588"/>
    </source>
</evidence>
<reference evidence="1 2" key="1">
    <citation type="submission" date="2020-10" db="EMBL/GenBank/DDBJ databases">
        <title>ChiBAC.</title>
        <authorList>
            <person name="Zenner C."/>
            <person name="Hitch T.C.A."/>
            <person name="Clavel T."/>
        </authorList>
    </citation>
    <scope>NUCLEOTIDE SEQUENCE [LARGE SCALE GENOMIC DNA]</scope>
    <source>
        <strain evidence="1 2">DSM 108706</strain>
    </source>
</reference>
<protein>
    <recommendedName>
        <fullName evidence="3">5-methyltetrahydrofolate--homocysteine methyltransferase</fullName>
    </recommendedName>
</protein>
<dbReference type="SUPFAM" id="SSF56507">
    <property type="entry name" value="Methionine synthase activation domain-like"/>
    <property type="match status" value="1"/>
</dbReference>
<gene>
    <name evidence="1" type="ORF">INF20_01690</name>
</gene>
<comment type="caution">
    <text evidence="1">The sequence shown here is derived from an EMBL/GenBank/DDBJ whole genome shotgun (WGS) entry which is preliminary data.</text>
</comment>
<dbReference type="EMBL" id="JADCKA010000002">
    <property type="protein sequence ID" value="MBE5034989.1"/>
    <property type="molecule type" value="Genomic_DNA"/>
</dbReference>
<name>A0ABR9QVU1_9FIRM</name>